<dbReference type="EMBL" id="JAENIJ010000012">
    <property type="protein sequence ID" value="MBK1882560.1"/>
    <property type="molecule type" value="Genomic_DNA"/>
</dbReference>
<sequence length="90" mass="10840">MTPITNWSEIPDFADEAEEAEFWMKHELDSKLMASSVHEADSRESTTITLRFDPRMLSRIKRIARSRFLNYQSMMKQWLAERLEEEMRKQ</sequence>
<gene>
    <name evidence="1" type="ORF">JIN85_09040</name>
</gene>
<accession>A0A934VVT9</accession>
<comment type="caution">
    <text evidence="1">The sequence shown here is derived from an EMBL/GenBank/DDBJ whole genome shotgun (WGS) entry which is preliminary data.</text>
</comment>
<reference evidence="1" key="1">
    <citation type="submission" date="2021-01" db="EMBL/GenBank/DDBJ databases">
        <title>Modified the classification status of verrucomicrobia.</title>
        <authorList>
            <person name="Feng X."/>
        </authorList>
    </citation>
    <scope>NUCLEOTIDE SEQUENCE</scope>
    <source>
        <strain evidence="1">KCTC 22041</strain>
    </source>
</reference>
<proteinExistence type="predicted"/>
<dbReference type="InterPro" id="IPR022148">
    <property type="entry name" value="CopG_antitoxin"/>
</dbReference>
<dbReference type="Pfam" id="PF12441">
    <property type="entry name" value="CopG_antitoxin"/>
    <property type="match status" value="1"/>
</dbReference>
<name>A0A934VVT9_9BACT</name>
<keyword evidence="2" id="KW-1185">Reference proteome</keyword>
<organism evidence="1 2">
    <name type="scientific">Luteolibacter pohnpeiensis</name>
    <dbReference type="NCBI Taxonomy" id="454153"/>
    <lineage>
        <taxon>Bacteria</taxon>
        <taxon>Pseudomonadati</taxon>
        <taxon>Verrucomicrobiota</taxon>
        <taxon>Verrucomicrobiia</taxon>
        <taxon>Verrucomicrobiales</taxon>
        <taxon>Verrucomicrobiaceae</taxon>
        <taxon>Luteolibacter</taxon>
    </lineage>
</organism>
<evidence type="ECO:0000313" key="2">
    <source>
        <dbReference type="Proteomes" id="UP000603141"/>
    </source>
</evidence>
<evidence type="ECO:0008006" key="3">
    <source>
        <dbReference type="Google" id="ProtNLM"/>
    </source>
</evidence>
<dbReference type="Proteomes" id="UP000603141">
    <property type="component" value="Unassembled WGS sequence"/>
</dbReference>
<protein>
    <recommendedName>
        <fullName evidence="3">CopG antitoxin of type II toxin-antitoxin system</fullName>
    </recommendedName>
</protein>
<dbReference type="RefSeq" id="WP_200269818.1">
    <property type="nucleotide sequence ID" value="NZ_JAENIJ010000012.1"/>
</dbReference>
<evidence type="ECO:0000313" key="1">
    <source>
        <dbReference type="EMBL" id="MBK1882560.1"/>
    </source>
</evidence>
<dbReference type="AlphaFoldDB" id="A0A934VVT9"/>